<dbReference type="HOGENOM" id="CLU_004852_0_0_1"/>
<feature type="chain" id="PRO_5002724642" description="Gylcosyl hydrolase 115 C-terminal domain-containing protein" evidence="2">
    <location>
        <begin position="20"/>
        <end position="1007"/>
    </location>
</feature>
<dbReference type="Gene3D" id="3.20.20.520">
    <property type="entry name" value="Glycosyl hydrolase family 115"/>
    <property type="match status" value="1"/>
</dbReference>
<dbReference type="GeneID" id="6010532"/>
<dbReference type="SUPFAM" id="SSF55545">
    <property type="entry name" value="beta-N-acetylhexosaminidase-like domain"/>
    <property type="match status" value="1"/>
</dbReference>
<dbReference type="InterPro" id="IPR029018">
    <property type="entry name" value="Hex-like_dom2"/>
</dbReference>
<evidence type="ECO:0000313" key="4">
    <source>
        <dbReference type="EMBL" id="EAU87823.2"/>
    </source>
</evidence>
<comment type="caution">
    <text evidence="4">The sequence shown here is derived from an EMBL/GenBank/DDBJ whole genome shotgun (WGS) entry which is preliminary data.</text>
</comment>
<dbReference type="Proteomes" id="UP000001861">
    <property type="component" value="Unassembled WGS sequence"/>
</dbReference>
<evidence type="ECO:0000256" key="2">
    <source>
        <dbReference type="SAM" id="SignalP"/>
    </source>
</evidence>
<evidence type="ECO:0000259" key="3">
    <source>
        <dbReference type="Pfam" id="PF17829"/>
    </source>
</evidence>
<dbReference type="Gene3D" id="3.30.379.10">
    <property type="entry name" value="Chitobiase/beta-hexosaminidase domain 2-like"/>
    <property type="match status" value="1"/>
</dbReference>
<dbReference type="InterPro" id="IPR042301">
    <property type="entry name" value="GH115_sf"/>
</dbReference>
<name>A8NIM0_COPC7</name>
<organism evidence="4 5">
    <name type="scientific">Coprinopsis cinerea (strain Okayama-7 / 130 / ATCC MYA-4618 / FGSC 9003)</name>
    <name type="common">Inky cap fungus</name>
    <name type="synonym">Hormographiella aspergillata</name>
    <dbReference type="NCBI Taxonomy" id="240176"/>
    <lineage>
        <taxon>Eukaryota</taxon>
        <taxon>Fungi</taxon>
        <taxon>Dikarya</taxon>
        <taxon>Basidiomycota</taxon>
        <taxon>Agaricomycotina</taxon>
        <taxon>Agaricomycetes</taxon>
        <taxon>Agaricomycetidae</taxon>
        <taxon>Agaricales</taxon>
        <taxon>Agaricineae</taxon>
        <taxon>Psathyrellaceae</taxon>
        <taxon>Coprinopsis</taxon>
    </lineage>
</organism>
<keyword evidence="5" id="KW-1185">Reference proteome</keyword>
<dbReference type="EMBL" id="AACS02000010">
    <property type="protein sequence ID" value="EAU87823.2"/>
    <property type="molecule type" value="Genomic_DNA"/>
</dbReference>
<dbReference type="Pfam" id="PF15979">
    <property type="entry name" value="Glyco_hydro_115"/>
    <property type="match status" value="1"/>
</dbReference>
<dbReference type="AlphaFoldDB" id="A8NIM0"/>
<dbReference type="Pfam" id="PF17829">
    <property type="entry name" value="GH115_C"/>
    <property type="match status" value="1"/>
</dbReference>
<keyword evidence="2" id="KW-0732">Signal</keyword>
<feature type="signal peptide" evidence="2">
    <location>
        <begin position="1"/>
        <end position="19"/>
    </location>
</feature>
<protein>
    <recommendedName>
        <fullName evidence="3">Gylcosyl hydrolase 115 C-terminal domain-containing protein</fullName>
    </recommendedName>
</protein>
<accession>A8NIM0</accession>
<gene>
    <name evidence="4" type="ORF">CC1G_09442</name>
</gene>
<dbReference type="eggNOG" id="ENOG502QTU7">
    <property type="taxonomic scope" value="Eukaryota"/>
</dbReference>
<dbReference type="InParanoid" id="A8NIM0"/>
<evidence type="ECO:0000313" key="5">
    <source>
        <dbReference type="Proteomes" id="UP000001861"/>
    </source>
</evidence>
<dbReference type="RefSeq" id="XP_001834028.2">
    <property type="nucleotide sequence ID" value="XM_001833976.2"/>
</dbReference>
<proteinExistence type="predicted"/>
<feature type="domain" description="Gylcosyl hydrolase 115 C-terminal" evidence="3">
    <location>
        <begin position="823"/>
        <end position="1003"/>
    </location>
</feature>
<dbReference type="VEuPathDB" id="FungiDB:CC1G_09442"/>
<dbReference type="InterPro" id="IPR041437">
    <property type="entry name" value="GH115_C"/>
</dbReference>
<dbReference type="Gene3D" id="1.20.58.2150">
    <property type="match status" value="1"/>
</dbReference>
<dbReference type="Gene3D" id="2.60.120.1620">
    <property type="match status" value="1"/>
</dbReference>
<dbReference type="KEGG" id="cci:CC1G_09442"/>
<sequence>MSRLPFVLTALLFAQNVLAIGQPSCVSSRSSSGSFAVVANGRRAAPIFTSEEDWPGVHIAAADFAADIRRVTDVNPSLRNGTVSDLSGSRPIIVGTLGKSALIDAIVNSNSTGLDVSSIEGKWESFIGKVVENPLPGVQSAYVIVGSDKRGTIYGLYEHSEQFGVSPWYWWADVPTTKRPQIHLTAEGCSHGEPTVKYRGIFLNDEQPALQNWAFEKFTNGTGSEHFNSPFNRFFYTRLFELILRLRGNYLWPAMWGSAFAMDDPLNQFLADRYGVVMGTSHQEPMLRSTPNEFTIVGSGGWDYVGNTEAIQKYWREGVERGKDFESIYTMGMRGFGDLPLSEETNIELLEKVIEDQSAIFREVYGEDVDLATIPQVWTLSDYSKDKEVEGYYDKGMRVPDYITLLWADDNWGNIRRFPTPSERNRTGGAGVYYHFDYVGDPRSYKWLTTTQLEKVHEQMSLAVDREATRLWIVNVGDMKPFEREIEFFLSYGYDAPRWKHNNINEFVNLWAQREFDVDQNTAEAITGIVGNLTRYNARRKPELLNGTTFSLINYREADNVLTGWDNLVSASTRIYNRLSNAFKPAYFQLVHHPVIASANLGHMLINVGLNNLRASQASQSANTYAAIAERLFDRDWEIETEYHKLLDGKWNHFMSQTHIGYYYWQQPMANTLPGLVKVATRKQALPGVMRITAENSNGAWPGDNRNNCRDGYNCGDPTLTIDNYDTFGNKYIDISAGGPSSFDYSIKSSESWVRISSTRGSISQKNKDIERVFFSVSDWGSLQDGRNEARITVTANARGQNPLDVNVNFVAIKNAVQGDFKGFVEGAGVISIEAAHASRNSSVGNYAWQELPGYGRTLSAVTPLPRTDDSYEAGTGPTLEYDFYNFNAVGDEHNVTVTVLLAPAFNFATESNPLAFGLTIDDQPIQRIQPIPPLSKPGDFPPGWGGEFGWVANSITPYVITFSNVAPGAHTLKLSAIESGVVVQKIIIDAGGLLTSYLGPPESIRV</sequence>
<dbReference type="OrthoDB" id="4849794at2759"/>
<dbReference type="PANTHER" id="PTHR37842:SF2">
    <property type="entry name" value="GYLCOSYL HYDROLASE 115 C-TERMINAL DOMAIN-CONTAINING PROTEIN"/>
    <property type="match status" value="1"/>
</dbReference>
<dbReference type="OMA" id="GPRNYKW"/>
<reference evidence="4 5" key="1">
    <citation type="journal article" date="2010" name="Proc. Natl. Acad. Sci. U.S.A.">
        <title>Insights into evolution of multicellular fungi from the assembled chromosomes of the mushroom Coprinopsis cinerea (Coprinus cinereus).</title>
        <authorList>
            <person name="Stajich J.E."/>
            <person name="Wilke S.K."/>
            <person name="Ahren D."/>
            <person name="Au C.H."/>
            <person name="Birren B.W."/>
            <person name="Borodovsky M."/>
            <person name="Burns C."/>
            <person name="Canback B."/>
            <person name="Casselton L.A."/>
            <person name="Cheng C.K."/>
            <person name="Deng J."/>
            <person name="Dietrich F.S."/>
            <person name="Fargo D.C."/>
            <person name="Farman M.L."/>
            <person name="Gathman A.C."/>
            <person name="Goldberg J."/>
            <person name="Guigo R."/>
            <person name="Hoegger P.J."/>
            <person name="Hooker J.B."/>
            <person name="Huggins A."/>
            <person name="James T.Y."/>
            <person name="Kamada T."/>
            <person name="Kilaru S."/>
            <person name="Kodira C."/>
            <person name="Kues U."/>
            <person name="Kupfer D."/>
            <person name="Kwan H.S."/>
            <person name="Lomsadze A."/>
            <person name="Li W."/>
            <person name="Lilly W.W."/>
            <person name="Ma L.J."/>
            <person name="Mackey A.J."/>
            <person name="Manning G."/>
            <person name="Martin F."/>
            <person name="Muraguchi H."/>
            <person name="Natvig D.O."/>
            <person name="Palmerini H."/>
            <person name="Ramesh M.A."/>
            <person name="Rehmeyer C.J."/>
            <person name="Roe B.A."/>
            <person name="Shenoy N."/>
            <person name="Stanke M."/>
            <person name="Ter-Hovhannisyan V."/>
            <person name="Tunlid A."/>
            <person name="Velagapudi R."/>
            <person name="Vision T.J."/>
            <person name="Zeng Q."/>
            <person name="Zolan M.E."/>
            <person name="Pukkila P.J."/>
        </authorList>
    </citation>
    <scope>NUCLEOTIDE SEQUENCE [LARGE SCALE GENOMIC DNA]</scope>
    <source>
        <strain evidence="5">Okayama-7 / 130 / ATCC MYA-4618 / FGSC 9003</strain>
    </source>
</reference>
<evidence type="ECO:0000256" key="1">
    <source>
        <dbReference type="ARBA" id="ARBA00022801"/>
    </source>
</evidence>
<dbReference type="GO" id="GO:0016787">
    <property type="term" value="F:hydrolase activity"/>
    <property type="evidence" value="ECO:0007669"/>
    <property type="project" value="UniProtKB-KW"/>
</dbReference>
<keyword evidence="1" id="KW-0378">Hydrolase</keyword>
<dbReference type="PANTHER" id="PTHR37842">
    <property type="match status" value="1"/>
</dbReference>
<dbReference type="InterPro" id="IPR031924">
    <property type="entry name" value="GH115"/>
</dbReference>